<gene>
    <name evidence="1" type="ORF">B4135_4013</name>
</gene>
<accession>A0A150L9C4</accession>
<evidence type="ECO:0000313" key="2">
    <source>
        <dbReference type="Proteomes" id="UP000075683"/>
    </source>
</evidence>
<dbReference type="AlphaFoldDB" id="A0A150L9C4"/>
<comment type="caution">
    <text evidence="1">The sequence shown here is derived from an EMBL/GenBank/DDBJ whole genome shotgun (WGS) entry which is preliminary data.</text>
</comment>
<dbReference type="Proteomes" id="UP000075683">
    <property type="component" value="Unassembled WGS sequence"/>
</dbReference>
<evidence type="ECO:0000313" key="1">
    <source>
        <dbReference type="EMBL" id="KYD08302.1"/>
    </source>
</evidence>
<reference evidence="1 2" key="1">
    <citation type="submission" date="2016-01" db="EMBL/GenBank/DDBJ databases">
        <title>Draft Genome Sequences of Seven Thermophilic Sporeformers Isolated from Foods.</title>
        <authorList>
            <person name="Berendsen E.M."/>
            <person name="Wells-Bennik M.H."/>
            <person name="Krawcyk A.O."/>
            <person name="De Jong A."/>
            <person name="Holsappel S."/>
            <person name="Eijlander R.T."/>
            <person name="Kuipers O.P."/>
        </authorList>
    </citation>
    <scope>NUCLEOTIDE SEQUENCE [LARGE SCALE GENOMIC DNA]</scope>
    <source>
        <strain evidence="1 2">B4135</strain>
    </source>
</reference>
<protein>
    <submittedName>
        <fullName evidence="1">Uncharacterized protein</fullName>
    </submittedName>
</protein>
<proteinExistence type="predicted"/>
<dbReference type="STRING" id="301148.B4135_4013"/>
<organism evidence="1 2">
    <name type="scientific">Caldibacillus debilis</name>
    <dbReference type="NCBI Taxonomy" id="301148"/>
    <lineage>
        <taxon>Bacteria</taxon>
        <taxon>Bacillati</taxon>
        <taxon>Bacillota</taxon>
        <taxon>Bacilli</taxon>
        <taxon>Bacillales</taxon>
        <taxon>Bacillaceae</taxon>
        <taxon>Caldibacillus</taxon>
    </lineage>
</organism>
<name>A0A150L9C4_9BACI</name>
<dbReference type="EMBL" id="LQYT01000140">
    <property type="protein sequence ID" value="KYD08302.1"/>
    <property type="molecule type" value="Genomic_DNA"/>
</dbReference>
<sequence>MVNGGAVPEANCRNLLPQNGICPSAPCMGTYGQMAGFFLSTVPLKLLWTRACPKQRNIPK</sequence>